<dbReference type="Proteomes" id="UP000030700">
    <property type="component" value="Unassembled WGS sequence"/>
</dbReference>
<sequence>MLVALDACSSGLALPNSLNRFLNEEELVEFRQLSIIENDVREKARNILVAGTKDQDALYVNGGIFTNALINGLKGYADMNNDDIIQFRELVLYVRNMTVAEARQRGERQEPDSNKYERYGDGEIMFLISQE</sequence>
<dbReference type="InterPro" id="IPR018247">
    <property type="entry name" value="EF_Hand_1_Ca_BS"/>
</dbReference>
<name>A0A0S6VZP3_9BACT</name>
<gene>
    <name evidence="1" type="ORF">U14_01951</name>
</gene>
<evidence type="ECO:0000313" key="1">
    <source>
        <dbReference type="EMBL" id="GAK50718.1"/>
    </source>
</evidence>
<dbReference type="PROSITE" id="PS00018">
    <property type="entry name" value="EF_HAND_1"/>
    <property type="match status" value="1"/>
</dbReference>
<dbReference type="HOGENOM" id="CLU_1923441_0_0_0"/>
<organism evidence="1 2">
    <name type="scientific">Candidatus Moduliflexus flocculans</name>
    <dbReference type="NCBI Taxonomy" id="1499966"/>
    <lineage>
        <taxon>Bacteria</taxon>
        <taxon>Candidatus Moduliflexota</taxon>
        <taxon>Candidatus Moduliflexia</taxon>
        <taxon>Candidatus Moduliflexales</taxon>
        <taxon>Candidatus Moduliflexaceae</taxon>
    </lineage>
</organism>
<protein>
    <submittedName>
        <fullName evidence="1">Uncharacterized protein</fullName>
    </submittedName>
</protein>
<dbReference type="STRING" id="1499966.U14_01951"/>
<keyword evidence="2" id="KW-1185">Reference proteome</keyword>
<accession>A0A0S6VZP3</accession>
<dbReference type="EMBL" id="DF820456">
    <property type="protein sequence ID" value="GAK50718.1"/>
    <property type="molecule type" value="Genomic_DNA"/>
</dbReference>
<dbReference type="AlphaFoldDB" id="A0A0S6VZP3"/>
<reference evidence="1 2" key="1">
    <citation type="journal article" date="2015" name="PeerJ">
        <title>First genomic representation of candidate bacterial phylum KSB3 points to enhanced environmental sensing as a trigger of wastewater bulking.</title>
        <authorList>
            <person name="Sekiguchi Y."/>
            <person name="Ohashi A."/>
            <person name="Parks D.H."/>
            <person name="Yamauchi T."/>
            <person name="Tyson G.W."/>
            <person name="Hugenholtz P."/>
        </authorList>
    </citation>
    <scope>NUCLEOTIDE SEQUENCE [LARGE SCALE GENOMIC DNA]</scope>
</reference>
<evidence type="ECO:0000313" key="2">
    <source>
        <dbReference type="Proteomes" id="UP000030700"/>
    </source>
</evidence>
<proteinExistence type="predicted"/>